<dbReference type="InterPro" id="IPR000639">
    <property type="entry name" value="Epox_hydrolase-like"/>
</dbReference>
<proteinExistence type="inferred from homology"/>
<dbReference type="GO" id="GO:0004301">
    <property type="term" value="F:epoxide hydrolase activity"/>
    <property type="evidence" value="ECO:0007669"/>
    <property type="project" value="TreeGrafter"/>
</dbReference>
<feature type="active site" description="Proton acceptor" evidence="4">
    <location>
        <position position="364"/>
    </location>
</feature>
<dbReference type="InterPro" id="IPR010497">
    <property type="entry name" value="Epoxide_hydro_N"/>
</dbReference>
<organism evidence="6 7">
    <name type="scientific">Brucella intermedia</name>
    <dbReference type="NCBI Taxonomy" id="94625"/>
    <lineage>
        <taxon>Bacteria</taxon>
        <taxon>Pseudomonadati</taxon>
        <taxon>Pseudomonadota</taxon>
        <taxon>Alphaproteobacteria</taxon>
        <taxon>Hyphomicrobiales</taxon>
        <taxon>Brucellaceae</taxon>
        <taxon>Brucella/Ochrobactrum group</taxon>
        <taxon>Brucella</taxon>
    </lineage>
</organism>
<evidence type="ECO:0000313" key="6">
    <source>
        <dbReference type="EMBL" id="HHV68319.1"/>
    </source>
</evidence>
<comment type="caution">
    <text evidence="6">The sequence shown here is derived from an EMBL/GenBank/DDBJ whole genome shotgun (WGS) entry which is preliminary data.</text>
</comment>
<accession>A0A7V6PCA0</accession>
<dbReference type="PANTHER" id="PTHR21661:SF35">
    <property type="entry name" value="EPOXIDE HYDROLASE"/>
    <property type="match status" value="1"/>
</dbReference>
<feature type="active site" description="Nucleophile" evidence="4">
    <location>
        <position position="180"/>
    </location>
</feature>
<dbReference type="Gene3D" id="3.40.50.1820">
    <property type="entry name" value="alpha/beta hydrolase"/>
    <property type="match status" value="1"/>
</dbReference>
<dbReference type="Proteomes" id="UP000551563">
    <property type="component" value="Unassembled WGS sequence"/>
</dbReference>
<keyword evidence="3 6" id="KW-0378">Hydrolase</keyword>
<comment type="similarity">
    <text evidence="1">Belongs to the peptidase S33 family.</text>
</comment>
<feature type="active site" description="Proton donor" evidence="4">
    <location>
        <position position="310"/>
    </location>
</feature>
<keyword evidence="2" id="KW-0058">Aromatic hydrocarbons catabolism</keyword>
<sequence>MSPAKPKPFQFHANDRALEDLRGRLARTLWPDEVAADAWQFGPPVSYMKDFVDYWLNRYNWREQERWINSFPNYITEIRGNQIHFIHQIGKGPNPVPLVMTHGWPGGFFEMLKIIPMLTDPLAHGGRAEDAFTVIAPSIPGYGFSSRPEKRGMNFFAVADLWAELMEALGYEQFGVQGGDWGSWISASTGLRHPTRVTGIHLNYLSARIRPAIQESDRPLSPSESKYLAEAAKWADAEAAYFAVQATKPLTLAYALSDSPVGLAAWHVEKFRSWTHNVGEPDDALTKDEMITNIMLYWLTGTTHSAMRFYSEAREQPFHFAPEQKVESPTGVVILPAEIPMPPREWVERAFNVVHWTELPKGGHFAAWEVPDLLAEDIRVFFRPLRRPSR</sequence>
<dbReference type="PANTHER" id="PTHR21661">
    <property type="entry name" value="EPOXIDE HYDROLASE 1-RELATED"/>
    <property type="match status" value="1"/>
</dbReference>
<dbReference type="GO" id="GO:0097176">
    <property type="term" value="P:epoxide metabolic process"/>
    <property type="evidence" value="ECO:0007669"/>
    <property type="project" value="TreeGrafter"/>
</dbReference>
<evidence type="ECO:0000313" key="7">
    <source>
        <dbReference type="Proteomes" id="UP000551563"/>
    </source>
</evidence>
<dbReference type="EMBL" id="DUMN01000342">
    <property type="protein sequence ID" value="HHV68319.1"/>
    <property type="molecule type" value="Genomic_DNA"/>
</dbReference>
<dbReference type="PRINTS" id="PR00412">
    <property type="entry name" value="EPOXHYDRLASE"/>
</dbReference>
<evidence type="ECO:0000256" key="4">
    <source>
        <dbReference type="PIRSR" id="PIRSR001112-1"/>
    </source>
</evidence>
<evidence type="ECO:0000256" key="3">
    <source>
        <dbReference type="ARBA" id="ARBA00022801"/>
    </source>
</evidence>
<reference evidence="6 7" key="1">
    <citation type="journal article" date="2020" name="Biotechnol. Biofuels">
        <title>New insights from the biogas microbiome by comprehensive genome-resolved metagenomics of nearly 1600 species originating from multiple anaerobic digesters.</title>
        <authorList>
            <person name="Campanaro S."/>
            <person name="Treu L."/>
            <person name="Rodriguez-R L.M."/>
            <person name="Kovalovszki A."/>
            <person name="Ziels R.M."/>
            <person name="Maus I."/>
            <person name="Zhu X."/>
            <person name="Kougias P.G."/>
            <person name="Basile A."/>
            <person name="Luo G."/>
            <person name="Schluter A."/>
            <person name="Konstantinidis K.T."/>
            <person name="Angelidaki I."/>
        </authorList>
    </citation>
    <scope>NUCLEOTIDE SEQUENCE [LARGE SCALE GENOMIC DNA]</scope>
    <source>
        <strain evidence="6">AS04akNAM_66</strain>
    </source>
</reference>
<name>A0A7V6PCA0_9HYPH</name>
<gene>
    <name evidence="6" type="ORF">GXX48_11850</name>
</gene>
<dbReference type="PIRSF" id="PIRSF001112">
    <property type="entry name" value="Epoxide_hydrolase"/>
    <property type="match status" value="1"/>
</dbReference>
<evidence type="ECO:0000259" key="5">
    <source>
        <dbReference type="Pfam" id="PF06441"/>
    </source>
</evidence>
<dbReference type="AlphaFoldDB" id="A0A7V6PCA0"/>
<dbReference type="Pfam" id="PF06441">
    <property type="entry name" value="EHN"/>
    <property type="match status" value="1"/>
</dbReference>
<protein>
    <submittedName>
        <fullName evidence="6">Epoxide hydrolase</fullName>
    </submittedName>
</protein>
<dbReference type="InterPro" id="IPR016292">
    <property type="entry name" value="Epoxide_hydrolase"/>
</dbReference>
<feature type="domain" description="Epoxide hydrolase N-terminal" evidence="5">
    <location>
        <begin position="6"/>
        <end position="111"/>
    </location>
</feature>
<dbReference type="SUPFAM" id="SSF53474">
    <property type="entry name" value="alpha/beta-Hydrolases"/>
    <property type="match status" value="1"/>
</dbReference>
<dbReference type="InterPro" id="IPR029058">
    <property type="entry name" value="AB_hydrolase_fold"/>
</dbReference>
<evidence type="ECO:0000256" key="2">
    <source>
        <dbReference type="ARBA" id="ARBA00022797"/>
    </source>
</evidence>
<evidence type="ECO:0000256" key="1">
    <source>
        <dbReference type="ARBA" id="ARBA00010088"/>
    </source>
</evidence>